<organism evidence="2 3">
    <name type="scientific">Microbacterium nanhaiense</name>
    <dbReference type="NCBI Taxonomy" id="1301026"/>
    <lineage>
        <taxon>Bacteria</taxon>
        <taxon>Bacillati</taxon>
        <taxon>Actinomycetota</taxon>
        <taxon>Actinomycetes</taxon>
        <taxon>Micrococcales</taxon>
        <taxon>Microbacteriaceae</taxon>
        <taxon>Microbacterium</taxon>
    </lineage>
</organism>
<evidence type="ECO:0000313" key="3">
    <source>
        <dbReference type="Proteomes" id="UP000638043"/>
    </source>
</evidence>
<dbReference type="Proteomes" id="UP000638043">
    <property type="component" value="Unassembled WGS sequence"/>
</dbReference>
<accession>A0ABQ2N4G0</accession>
<sequence>MFDQRPEHVVVEVSWDIYQRAVAAYRHNDPARGKRIFEGVIRRLTSGVPTGLPELISLGRTIKRRSADILAFFDHPGTSNGPSEAINGRLEHLRGTALGFRNLTHYIARSLLEAGGFRPLLHPQTR</sequence>
<dbReference type="InterPro" id="IPR002560">
    <property type="entry name" value="Transposase_DDE"/>
</dbReference>
<reference evidence="3" key="1">
    <citation type="journal article" date="2019" name="Int. J. Syst. Evol. Microbiol.">
        <title>The Global Catalogue of Microorganisms (GCM) 10K type strain sequencing project: providing services to taxonomists for standard genome sequencing and annotation.</title>
        <authorList>
            <consortium name="The Broad Institute Genomics Platform"/>
            <consortium name="The Broad Institute Genome Sequencing Center for Infectious Disease"/>
            <person name="Wu L."/>
            <person name="Ma J."/>
        </authorList>
    </citation>
    <scope>NUCLEOTIDE SEQUENCE [LARGE SCALE GENOMIC DNA]</scope>
    <source>
        <strain evidence="3">CGMCC 4.7181</strain>
    </source>
</reference>
<evidence type="ECO:0000313" key="2">
    <source>
        <dbReference type="EMBL" id="GGO66273.1"/>
    </source>
</evidence>
<gene>
    <name evidence="2" type="ORF">GCM10010910_25360</name>
</gene>
<comment type="caution">
    <text evidence="2">The sequence shown here is derived from an EMBL/GenBank/DDBJ whole genome shotgun (WGS) entry which is preliminary data.</text>
</comment>
<name>A0ABQ2N4G0_9MICO</name>
<dbReference type="EMBL" id="BMMQ01000008">
    <property type="protein sequence ID" value="GGO66273.1"/>
    <property type="molecule type" value="Genomic_DNA"/>
</dbReference>
<keyword evidence="3" id="KW-1185">Reference proteome</keyword>
<dbReference type="Pfam" id="PF01610">
    <property type="entry name" value="DDE_Tnp_ISL3"/>
    <property type="match status" value="1"/>
</dbReference>
<feature type="domain" description="Transposase IS204/IS1001/IS1096/IS1165 DDE" evidence="1">
    <location>
        <begin position="11"/>
        <end position="109"/>
    </location>
</feature>
<protein>
    <recommendedName>
        <fullName evidence="1">Transposase IS204/IS1001/IS1096/IS1165 DDE domain-containing protein</fullName>
    </recommendedName>
</protein>
<proteinExistence type="predicted"/>
<evidence type="ECO:0000259" key="1">
    <source>
        <dbReference type="Pfam" id="PF01610"/>
    </source>
</evidence>